<proteinExistence type="predicted"/>
<dbReference type="AlphaFoldDB" id="A0A5J4Q9J0"/>
<protein>
    <submittedName>
        <fullName evidence="1">Uncharacterized protein</fullName>
    </submittedName>
</protein>
<gene>
    <name evidence="1" type="ORF">EZS27_032288</name>
</gene>
<dbReference type="EMBL" id="SNRY01004477">
    <property type="protein sequence ID" value="KAA6317574.1"/>
    <property type="molecule type" value="Genomic_DNA"/>
</dbReference>
<comment type="caution">
    <text evidence="1">The sequence shown here is derived from an EMBL/GenBank/DDBJ whole genome shotgun (WGS) entry which is preliminary data.</text>
</comment>
<evidence type="ECO:0000313" key="1">
    <source>
        <dbReference type="EMBL" id="KAA6317574.1"/>
    </source>
</evidence>
<reference evidence="1" key="1">
    <citation type="submission" date="2019-03" db="EMBL/GenBank/DDBJ databases">
        <title>Single cell metagenomics reveals metabolic interactions within the superorganism composed of flagellate Streblomastix strix and complex community of Bacteroidetes bacteria on its surface.</title>
        <authorList>
            <person name="Treitli S.C."/>
            <person name="Kolisko M."/>
            <person name="Husnik F."/>
            <person name="Keeling P."/>
            <person name="Hampl V."/>
        </authorList>
    </citation>
    <scope>NUCLEOTIDE SEQUENCE</scope>
    <source>
        <strain evidence="1">STM</strain>
    </source>
</reference>
<accession>A0A5J4Q9J0</accession>
<name>A0A5J4Q9J0_9ZZZZ</name>
<organism evidence="1">
    <name type="scientific">termite gut metagenome</name>
    <dbReference type="NCBI Taxonomy" id="433724"/>
    <lineage>
        <taxon>unclassified sequences</taxon>
        <taxon>metagenomes</taxon>
        <taxon>organismal metagenomes</taxon>
    </lineage>
</organism>
<sequence>MPARELFNNLSFRRTQVIKQKLNRLFEIIPIIISIFVSQNRLKQRRGKVGEVCKFQVFMSIYINNITEIFWENLTHIRYL</sequence>